<evidence type="ECO:0000313" key="3">
    <source>
        <dbReference type="Proteomes" id="UP000807025"/>
    </source>
</evidence>
<accession>A0A9P5ZPG8</accession>
<name>A0A9P5ZPG8_PLEER</name>
<dbReference type="AlphaFoldDB" id="A0A9P5ZPG8"/>
<reference evidence="2" key="1">
    <citation type="submission" date="2020-11" db="EMBL/GenBank/DDBJ databases">
        <authorList>
            <consortium name="DOE Joint Genome Institute"/>
            <person name="Ahrendt S."/>
            <person name="Riley R."/>
            <person name="Andreopoulos W."/>
            <person name="Labutti K."/>
            <person name="Pangilinan J."/>
            <person name="Ruiz-Duenas F.J."/>
            <person name="Barrasa J.M."/>
            <person name="Sanchez-Garcia M."/>
            <person name="Camarero S."/>
            <person name="Miyauchi S."/>
            <person name="Serrano A."/>
            <person name="Linde D."/>
            <person name="Babiker R."/>
            <person name="Drula E."/>
            <person name="Ayuso-Fernandez I."/>
            <person name="Pacheco R."/>
            <person name="Padilla G."/>
            <person name="Ferreira P."/>
            <person name="Barriuso J."/>
            <person name="Kellner H."/>
            <person name="Castanera R."/>
            <person name="Alfaro M."/>
            <person name="Ramirez L."/>
            <person name="Pisabarro A.G."/>
            <person name="Kuo A."/>
            <person name="Tritt A."/>
            <person name="Lipzen A."/>
            <person name="He G."/>
            <person name="Yan M."/>
            <person name="Ng V."/>
            <person name="Cullen D."/>
            <person name="Martin F."/>
            <person name="Rosso M.-N."/>
            <person name="Henrissat B."/>
            <person name="Hibbett D."/>
            <person name="Martinez A.T."/>
            <person name="Grigoriev I.V."/>
        </authorList>
    </citation>
    <scope>NUCLEOTIDE SEQUENCE</scope>
    <source>
        <strain evidence="2">ATCC 90797</strain>
    </source>
</reference>
<comment type="caution">
    <text evidence="2">The sequence shown here is derived from an EMBL/GenBank/DDBJ whole genome shotgun (WGS) entry which is preliminary data.</text>
</comment>
<dbReference type="EMBL" id="MU154633">
    <property type="protein sequence ID" value="KAF9490768.1"/>
    <property type="molecule type" value="Genomic_DNA"/>
</dbReference>
<sequence>MVDAKQNEKRKWEEGKEVDGGRVRGRRVGAKIRRSKPTNPQTAAMKNTEHHRLWPRISPTSRTASTARVGTHRRGDRREATVIKAPNPEATRTEITATNLVQLARARSKLSTARGEYKPRQSKMRARGGCKRNEIINEVRIREKGAGN</sequence>
<keyword evidence="3" id="KW-1185">Reference proteome</keyword>
<feature type="compositionally biased region" description="Polar residues" evidence="1">
    <location>
        <begin position="58"/>
        <end position="68"/>
    </location>
</feature>
<feature type="compositionally biased region" description="Basic residues" evidence="1">
    <location>
        <begin position="23"/>
        <end position="36"/>
    </location>
</feature>
<feature type="region of interest" description="Disordered" evidence="1">
    <location>
        <begin position="1"/>
        <end position="78"/>
    </location>
</feature>
<protein>
    <submittedName>
        <fullName evidence="2">Uncharacterized protein</fullName>
    </submittedName>
</protein>
<gene>
    <name evidence="2" type="ORF">BDN71DRAFT_145773</name>
</gene>
<feature type="compositionally biased region" description="Basic and acidic residues" evidence="1">
    <location>
        <begin position="1"/>
        <end position="22"/>
    </location>
</feature>
<evidence type="ECO:0000313" key="2">
    <source>
        <dbReference type="EMBL" id="KAF9490768.1"/>
    </source>
</evidence>
<organism evidence="2 3">
    <name type="scientific">Pleurotus eryngii</name>
    <name type="common">Boletus of the steppes</name>
    <dbReference type="NCBI Taxonomy" id="5323"/>
    <lineage>
        <taxon>Eukaryota</taxon>
        <taxon>Fungi</taxon>
        <taxon>Dikarya</taxon>
        <taxon>Basidiomycota</taxon>
        <taxon>Agaricomycotina</taxon>
        <taxon>Agaricomycetes</taxon>
        <taxon>Agaricomycetidae</taxon>
        <taxon>Agaricales</taxon>
        <taxon>Pleurotineae</taxon>
        <taxon>Pleurotaceae</taxon>
        <taxon>Pleurotus</taxon>
    </lineage>
</organism>
<proteinExistence type="predicted"/>
<evidence type="ECO:0000256" key="1">
    <source>
        <dbReference type="SAM" id="MobiDB-lite"/>
    </source>
</evidence>
<dbReference type="Proteomes" id="UP000807025">
    <property type="component" value="Unassembled WGS sequence"/>
</dbReference>
<feature type="region of interest" description="Disordered" evidence="1">
    <location>
        <begin position="109"/>
        <end position="131"/>
    </location>
</feature>
<feature type="compositionally biased region" description="Basic residues" evidence="1">
    <location>
        <begin position="120"/>
        <end position="130"/>
    </location>
</feature>